<comment type="caution">
    <text evidence="2">The sequence shown here is derived from an EMBL/GenBank/DDBJ whole genome shotgun (WGS) entry which is preliminary data.</text>
</comment>
<dbReference type="AlphaFoldDB" id="A0AAP2DUI6"/>
<keyword evidence="1" id="KW-0472">Membrane</keyword>
<dbReference type="EMBL" id="JAHESF010000050">
    <property type="protein sequence ID" value="MBT1700889.1"/>
    <property type="molecule type" value="Genomic_DNA"/>
</dbReference>
<reference evidence="2 3" key="1">
    <citation type="submission" date="2021-05" db="EMBL/GenBank/DDBJ databases">
        <title>A Polyphasic approach of four new species of the genus Ohtaekwangia: Ohtaekwangia histidinii sp. nov., Ohtaekwangia cretensis sp. nov., Ohtaekwangia indiensis sp. nov., Ohtaekwangia reichenbachii sp. nov. from diverse environment.</title>
        <authorList>
            <person name="Octaviana S."/>
        </authorList>
    </citation>
    <scope>NUCLEOTIDE SEQUENCE [LARGE SCALE GENOMIC DNA]</scope>
    <source>
        <strain evidence="2 3">PWU4</strain>
    </source>
</reference>
<proteinExistence type="predicted"/>
<organism evidence="2 3">
    <name type="scientific">Chryseosolibacter histidini</name>
    <dbReference type="NCBI Taxonomy" id="2782349"/>
    <lineage>
        <taxon>Bacteria</taxon>
        <taxon>Pseudomonadati</taxon>
        <taxon>Bacteroidota</taxon>
        <taxon>Cytophagia</taxon>
        <taxon>Cytophagales</taxon>
        <taxon>Chryseotaleaceae</taxon>
        <taxon>Chryseosolibacter</taxon>
    </lineage>
</organism>
<feature type="transmembrane region" description="Helical" evidence="1">
    <location>
        <begin position="257"/>
        <end position="275"/>
    </location>
</feature>
<keyword evidence="3" id="KW-1185">Reference proteome</keyword>
<dbReference type="RefSeq" id="WP_254169577.1">
    <property type="nucleotide sequence ID" value="NZ_JAHESF010000050.1"/>
</dbReference>
<sequence>MDELKSKVAEHYLSLAHAKAEGTSNAIIIWTISLVYIWFFGIERIHTDYRDLNNLVNEKVVINQKISEKRDSLRARYGILKGLDEALIEQKVYYDNAYNEVSNDLGNALVTKKNEIEAAKKEINFKIPPDIDVPVDPQYAPLAWSLLLLGFLVYVGASRARILNLCAKTLRIYRHDLSYKPEHFSDFISMPFWIAPLPTKDSKVFADDLCHALGWQRQKMKTTVYVLIGIFVFFVLQLRVMYINFEVADQFTNDVRHVFLVLNLSILGWLIYYFIHWFRQLVVPDHYANEPSPNSLRRRDILRMSAFSLSFGLLYPVVKVSEIVFKPRVPRFRKHIPSFTSRLAPGYYFNNLSSTIHYVNSDQKIRSIVCINQDNLQPESVASISALTSFKTVSNKRVHLATSSQVLETTALELVSSGKPLDAIILLRASVFHDLFLKSRNSQDKPVAFQHKVTQKPGYRIYDLLAGLSVRFEPDRRNLKVLLRILRDSRNVAQFETRYSKWNNEKSIWFQKWKDKNKKIKWSSTLV</sequence>
<accession>A0AAP2DUI6</accession>
<feature type="transmembrane region" description="Helical" evidence="1">
    <location>
        <begin position="224"/>
        <end position="245"/>
    </location>
</feature>
<gene>
    <name evidence="2" type="ORF">KK083_28615</name>
</gene>
<feature type="transmembrane region" description="Helical" evidence="1">
    <location>
        <begin position="139"/>
        <end position="157"/>
    </location>
</feature>
<evidence type="ECO:0000256" key="1">
    <source>
        <dbReference type="SAM" id="Phobius"/>
    </source>
</evidence>
<feature type="transmembrane region" description="Helical" evidence="1">
    <location>
        <begin position="23"/>
        <end position="42"/>
    </location>
</feature>
<keyword evidence="1" id="KW-0812">Transmembrane</keyword>
<evidence type="ECO:0000313" key="3">
    <source>
        <dbReference type="Proteomes" id="UP001319200"/>
    </source>
</evidence>
<dbReference type="Proteomes" id="UP001319200">
    <property type="component" value="Unassembled WGS sequence"/>
</dbReference>
<protein>
    <submittedName>
        <fullName evidence="2">Uncharacterized protein</fullName>
    </submittedName>
</protein>
<feature type="transmembrane region" description="Helical" evidence="1">
    <location>
        <begin position="301"/>
        <end position="318"/>
    </location>
</feature>
<keyword evidence="1" id="KW-1133">Transmembrane helix</keyword>
<name>A0AAP2DUI6_9BACT</name>
<evidence type="ECO:0000313" key="2">
    <source>
        <dbReference type="EMBL" id="MBT1700889.1"/>
    </source>
</evidence>